<name>A0ACC2YSW8_9PEZI</name>
<proteinExistence type="predicted"/>
<dbReference type="Proteomes" id="UP001172680">
    <property type="component" value="Unassembled WGS sequence"/>
</dbReference>
<evidence type="ECO:0000313" key="1">
    <source>
        <dbReference type="EMBL" id="KAJ9638386.1"/>
    </source>
</evidence>
<comment type="caution">
    <text evidence="1">The sequence shown here is derived from an EMBL/GenBank/DDBJ whole genome shotgun (WGS) entry which is preliminary data.</text>
</comment>
<accession>A0ACC2YSW8</accession>
<reference evidence="1" key="1">
    <citation type="submission" date="2022-10" db="EMBL/GenBank/DDBJ databases">
        <title>Culturing micro-colonial fungi from biological soil crusts in the Mojave desert and describing Neophaeococcomyces mojavensis, and introducing the new genera and species Taxawa tesnikishii.</title>
        <authorList>
            <person name="Kurbessoian T."/>
            <person name="Stajich J.E."/>
        </authorList>
    </citation>
    <scope>NUCLEOTIDE SEQUENCE</scope>
    <source>
        <strain evidence="1">JES_115</strain>
    </source>
</reference>
<dbReference type="EMBL" id="JAPDRP010000021">
    <property type="protein sequence ID" value="KAJ9638386.1"/>
    <property type="molecule type" value="Genomic_DNA"/>
</dbReference>
<evidence type="ECO:0000313" key="2">
    <source>
        <dbReference type="Proteomes" id="UP001172680"/>
    </source>
</evidence>
<gene>
    <name evidence="1" type="ORF">H2199_007074</name>
</gene>
<keyword evidence="2" id="KW-1185">Reference proteome</keyword>
<sequence>MLLALSKAILPKTFPLTRRQTRALLFTFIVLVCLILGLRIYPTHEFRLPSVPLRVPGRAQPRDGPRIAKATMLYGQPNELYELALKTHERHSKQHGYEMHVLRRGITGGYWNKLAFLLKLVIQELEKPESERTDWIMYVAPRPFIAENPKPLLTQTPEQVHRRLDHPPKLPPPPAHLPPTPSPEFAHLHFLASRSPPAPSTPTPSSSTLTPGPLNS</sequence>
<organism evidence="1 2">
    <name type="scientific">Coniosporium tulheliwenetii</name>
    <dbReference type="NCBI Taxonomy" id="3383036"/>
    <lineage>
        <taxon>Eukaryota</taxon>
        <taxon>Fungi</taxon>
        <taxon>Dikarya</taxon>
        <taxon>Ascomycota</taxon>
        <taxon>Pezizomycotina</taxon>
        <taxon>Dothideomycetes</taxon>
        <taxon>Dothideomycetes incertae sedis</taxon>
        <taxon>Coniosporium</taxon>
    </lineage>
</organism>
<protein>
    <submittedName>
        <fullName evidence="1">Uncharacterized protein</fullName>
    </submittedName>
</protein>